<gene>
    <name evidence="4" type="ORF">PECAL_3P16230</name>
</gene>
<accession>A0A8J2SP70</accession>
<keyword evidence="2" id="KW-0732">Signal</keyword>
<evidence type="ECO:0000256" key="1">
    <source>
        <dbReference type="SAM" id="MobiDB-lite"/>
    </source>
</evidence>
<dbReference type="Pfam" id="PF13524">
    <property type="entry name" value="Glyco_trans_1_2"/>
    <property type="match status" value="1"/>
</dbReference>
<dbReference type="Gene3D" id="3.40.50.2000">
    <property type="entry name" value="Glycogen Phosphorylase B"/>
    <property type="match status" value="1"/>
</dbReference>
<dbReference type="OrthoDB" id="202191at2759"/>
<dbReference type="AlphaFoldDB" id="A0A8J2SP70"/>
<evidence type="ECO:0000313" key="4">
    <source>
        <dbReference type="EMBL" id="CAH0371671.1"/>
    </source>
</evidence>
<feature type="compositionally biased region" description="Pro residues" evidence="1">
    <location>
        <begin position="114"/>
        <end position="127"/>
    </location>
</feature>
<dbReference type="Proteomes" id="UP000789595">
    <property type="component" value="Unassembled WGS sequence"/>
</dbReference>
<comment type="caution">
    <text evidence="4">The sequence shown here is derived from an EMBL/GenBank/DDBJ whole genome shotgun (WGS) entry which is preliminary data.</text>
</comment>
<evidence type="ECO:0000313" key="5">
    <source>
        <dbReference type="Proteomes" id="UP000789595"/>
    </source>
</evidence>
<dbReference type="InterPro" id="IPR055259">
    <property type="entry name" value="YkvP/CgeB_Glyco_trans-like"/>
</dbReference>
<proteinExistence type="predicted"/>
<feature type="compositionally biased region" description="Basic and acidic residues" evidence="1">
    <location>
        <begin position="162"/>
        <end position="172"/>
    </location>
</feature>
<protein>
    <recommendedName>
        <fullName evidence="3">Spore protein YkvP/CgeB glycosyl transferase-like domain-containing protein</fullName>
    </recommendedName>
</protein>
<sequence length="595" mass="65999">MRAPTTLGLAALLLLALGGLYLSHVSLAADPAHHAPQGDLLARLRATEQRAAAAEKLAADAIAHAREMRLARDAAAAGRPAPQAPVVAASTHRDAPPAAQSVEAAIESWLAAPPSLPAPPAAPPKRTPGPLSTYEPPAPPKRVHDGGASTEKKLTIAQSLGRKRETIADRVTHTPPAKKGPVSPYNPVKPYPGSLDVCYDHEGESERVCVSPEIQFRTRSKVHWIPADPSKPGWRFHLLVEDGFAKHPFIEPVMDATGADFVLYLPVSTRTPPSWIRDKKEQRQLIVLDEGDGAGYFPAVKQDDYLAYFKRSWVSKRDGAYTGHGRRYQRHYYPLAYSIADSYFDAANMGKMARTIDILCSNRPHERQPTRSRIVSWIHDYLEKHADVKGIAGDVNSGGRREINEVYFNSMRRAKIVVTCNPSHWEGDFRTFEALASGALVFVDEMYTPHPRPFVDGEHVVVYDNSDPDAFFQKLDYYLSHPQEAQKLAAAGLRHALRYHRAVSRLDFVLRSAHELRAEESSYTYTAQQIKDDVKATTQVEPIVDIGGAYRDVKSVSATANVGRRKKPAPLSKDDIQRLVQQNRAHRKSLGFKRR</sequence>
<feature type="signal peptide" evidence="2">
    <location>
        <begin position="1"/>
        <end position="28"/>
    </location>
</feature>
<evidence type="ECO:0000259" key="3">
    <source>
        <dbReference type="Pfam" id="PF13524"/>
    </source>
</evidence>
<dbReference type="SUPFAM" id="SSF53756">
    <property type="entry name" value="UDP-Glycosyltransferase/glycogen phosphorylase"/>
    <property type="match status" value="1"/>
</dbReference>
<keyword evidence="5" id="KW-1185">Reference proteome</keyword>
<feature type="compositionally biased region" description="Basic and acidic residues" evidence="1">
    <location>
        <begin position="142"/>
        <end position="154"/>
    </location>
</feature>
<name>A0A8J2SP70_9STRA</name>
<organism evidence="4 5">
    <name type="scientific">Pelagomonas calceolata</name>
    <dbReference type="NCBI Taxonomy" id="35677"/>
    <lineage>
        <taxon>Eukaryota</taxon>
        <taxon>Sar</taxon>
        <taxon>Stramenopiles</taxon>
        <taxon>Ochrophyta</taxon>
        <taxon>Pelagophyceae</taxon>
        <taxon>Pelagomonadales</taxon>
        <taxon>Pelagomonadaceae</taxon>
        <taxon>Pelagomonas</taxon>
    </lineage>
</organism>
<feature type="chain" id="PRO_5035289742" description="Spore protein YkvP/CgeB glycosyl transferase-like domain-containing protein" evidence="2">
    <location>
        <begin position="29"/>
        <end position="595"/>
    </location>
</feature>
<feature type="region of interest" description="Disordered" evidence="1">
    <location>
        <begin position="113"/>
        <end position="186"/>
    </location>
</feature>
<feature type="domain" description="Spore protein YkvP/CgeB glycosyl transferase-like" evidence="3">
    <location>
        <begin position="405"/>
        <end position="510"/>
    </location>
</feature>
<reference evidence="4" key="1">
    <citation type="submission" date="2021-11" db="EMBL/GenBank/DDBJ databases">
        <authorList>
            <consortium name="Genoscope - CEA"/>
            <person name="William W."/>
        </authorList>
    </citation>
    <scope>NUCLEOTIDE SEQUENCE</scope>
</reference>
<evidence type="ECO:0000256" key="2">
    <source>
        <dbReference type="SAM" id="SignalP"/>
    </source>
</evidence>
<dbReference type="EMBL" id="CAKKNE010000003">
    <property type="protein sequence ID" value="CAH0371671.1"/>
    <property type="molecule type" value="Genomic_DNA"/>
</dbReference>